<comment type="caution">
    <text evidence="1">The sequence shown here is derived from an EMBL/GenBank/DDBJ whole genome shotgun (WGS) entry which is preliminary data.</text>
</comment>
<organism evidence="1 2">
    <name type="scientific">Candidatus Kaiserbacteria bacterium CG10_big_fil_rev_8_21_14_0_10_47_16</name>
    <dbReference type="NCBI Taxonomy" id="1974608"/>
    <lineage>
        <taxon>Bacteria</taxon>
        <taxon>Candidatus Kaiseribacteriota</taxon>
    </lineage>
</organism>
<dbReference type="InterPro" id="IPR009354">
    <property type="entry name" value="Usg"/>
</dbReference>
<reference evidence="2" key="1">
    <citation type="submission" date="2017-09" db="EMBL/GenBank/DDBJ databases">
        <title>Depth-based differentiation of microbial function through sediment-hosted aquifers and enrichment of novel symbionts in the deep terrestrial subsurface.</title>
        <authorList>
            <person name="Probst A.J."/>
            <person name="Ladd B."/>
            <person name="Jarett J.K."/>
            <person name="Geller-Mcgrath D.E."/>
            <person name="Sieber C.M.K."/>
            <person name="Emerson J.B."/>
            <person name="Anantharaman K."/>
            <person name="Thomas B.C."/>
            <person name="Malmstrom R."/>
            <person name="Stieglmeier M."/>
            <person name="Klingl A."/>
            <person name="Woyke T."/>
            <person name="Ryan C.M."/>
            <person name="Banfield J.F."/>
        </authorList>
    </citation>
    <scope>NUCLEOTIDE SEQUENCE [LARGE SCALE GENOMIC DNA]</scope>
</reference>
<name>A0A2H0UD50_9BACT</name>
<accession>A0A2H0UD50</accession>
<evidence type="ECO:0008006" key="3">
    <source>
        <dbReference type="Google" id="ProtNLM"/>
    </source>
</evidence>
<protein>
    <recommendedName>
        <fullName evidence="3">Protein usg</fullName>
    </recommendedName>
</protein>
<sequence>MVGFHQLPKEPTQSDLEKMLRGHRLTTAEILYRMPDNLDLLQMYVWQDLDIAPDFPVLRDFLHFWEDNLDGPLHAVRVASVGIIKPAELRAFTPDNIIRIH</sequence>
<proteinExistence type="predicted"/>
<dbReference type="Pfam" id="PF06233">
    <property type="entry name" value="Usg"/>
    <property type="match status" value="1"/>
</dbReference>
<dbReference type="EMBL" id="PFBI01000006">
    <property type="protein sequence ID" value="PIR84321.1"/>
    <property type="molecule type" value="Genomic_DNA"/>
</dbReference>
<evidence type="ECO:0000313" key="2">
    <source>
        <dbReference type="Proteomes" id="UP000229344"/>
    </source>
</evidence>
<evidence type="ECO:0000313" key="1">
    <source>
        <dbReference type="EMBL" id="PIR84321.1"/>
    </source>
</evidence>
<dbReference type="Proteomes" id="UP000229344">
    <property type="component" value="Unassembled WGS sequence"/>
</dbReference>
<gene>
    <name evidence="1" type="ORF">COU16_01865</name>
</gene>
<dbReference type="AlphaFoldDB" id="A0A2H0UD50"/>